<feature type="compositionally biased region" description="Basic and acidic residues" evidence="2">
    <location>
        <begin position="457"/>
        <end position="469"/>
    </location>
</feature>
<dbReference type="Pfam" id="PF15718">
    <property type="entry name" value="MNR"/>
    <property type="match status" value="2"/>
</dbReference>
<organism evidence="3 4">
    <name type="scientific">Chanos chanos</name>
    <name type="common">Milkfish</name>
    <name type="synonym">Mugil chanos</name>
    <dbReference type="NCBI Taxonomy" id="29144"/>
    <lineage>
        <taxon>Eukaryota</taxon>
        <taxon>Metazoa</taxon>
        <taxon>Chordata</taxon>
        <taxon>Craniata</taxon>
        <taxon>Vertebrata</taxon>
        <taxon>Euteleostomi</taxon>
        <taxon>Actinopterygii</taxon>
        <taxon>Neopterygii</taxon>
        <taxon>Teleostei</taxon>
        <taxon>Ostariophysi</taxon>
        <taxon>Gonorynchiformes</taxon>
        <taxon>Chanidae</taxon>
        <taxon>Chanos</taxon>
    </lineage>
</organism>
<dbReference type="CTD" id="9851"/>
<evidence type="ECO:0000313" key="4">
    <source>
        <dbReference type="RefSeq" id="XP_030633986.1"/>
    </source>
</evidence>
<proteinExistence type="predicted"/>
<dbReference type="InterPro" id="IPR031447">
    <property type="entry name" value="MNR"/>
</dbReference>
<feature type="region of interest" description="Disordered" evidence="2">
    <location>
        <begin position="171"/>
        <end position="196"/>
    </location>
</feature>
<dbReference type="OrthoDB" id="10072648at2759"/>
<feature type="compositionally biased region" description="Basic residues" evidence="2">
    <location>
        <begin position="145"/>
        <end position="156"/>
    </location>
</feature>
<sequence>MTTNLKGGTTMTVGELNYVDGVWVKKGPNMAQSPGPFQTQLLFNEAIPISTINRATRVGPPAPIVIEKLVQQMERCDDVNSSTGSLRLSVLSEERLQAAVRLAKRDLQRRRQGSLRNSIEKLEDSPQNLNTTDPHQPDMGSPPKIKQRAGKPKKGAHSGTQVLVYTPQKFSVPQGLGQGLSPPTRDPGPRTSDPEPQLSQEIRRLQKELANYVQRIEQLANRGRVTGEALEPDERRRIEIRRQEQAARSARIIYVLQQQVKEIQEDLDKLRSQNVRHTKKSRAMDRLAAAHRGAVRAMQVFINQLSDPVESRVPTHYKELGQLIRQLSLCSAKVEVGQGSAVPETTLDILQKLETLDSALRKQESPKKGDSVIQTNLPVGQKSSNTKAHSTSPPRGPRGPSAKASGGVSKPAAQRKSLPGRRVAGQPRRTAGSVRAENRRAVLRAGLERLLQIQDLNETKEQDRPEPHTPSKHRHATRPNQIKGAHVRDAGFQQPTVSSRLRENQLPQRESSVPWIPASPHSSPPRRARPGGPEPRCLFSPVKSSTEHPDQLGKETGLDESAPASERKRQAHSETLRQAWLDRMTADRLRELNQLSKEETERINRLRSEVGSPTQWADKAEKAARDKLQPLLERVEQVGESLDRKGPSLRRRLSEQAAKKAVDSADLLSEAVLEELLEDTARNLWAVERGRQAEEEAQGLLQGSTLETMLRRMEEIEKDQEAVRRRFAEISYSDPLYWDKQSGVERSAVGREPVSPQPIRLTKPVVTACRAVDIHLQTPVETGFFSETSTADESRTSLPSPDRVLSARVEKRGGIQLSVPTATLKSVRRYREDYDAYLRLVSHEAVGSFNPWAVADSLADELLSEALADVAAEFQDVCEEYAEAVFTSEFLQPTQSPAASVA</sequence>
<dbReference type="PANTHER" id="PTHR15732">
    <property type="entry name" value="PROTEIN MOONRAKER"/>
    <property type="match status" value="1"/>
</dbReference>
<feature type="region of interest" description="Disordered" evidence="2">
    <location>
        <begin position="107"/>
        <end position="158"/>
    </location>
</feature>
<dbReference type="GO" id="GO:0034451">
    <property type="term" value="C:centriolar satellite"/>
    <property type="evidence" value="ECO:0007669"/>
    <property type="project" value="TreeGrafter"/>
</dbReference>
<feature type="region of interest" description="Disordered" evidence="2">
    <location>
        <begin position="361"/>
        <end position="437"/>
    </location>
</feature>
<feature type="compositionally biased region" description="Basic and acidic residues" evidence="2">
    <location>
        <begin position="361"/>
        <end position="370"/>
    </location>
</feature>
<protein>
    <submittedName>
        <fullName evidence="4">Protein moonraker</fullName>
    </submittedName>
</protein>
<feature type="region of interest" description="Disordered" evidence="2">
    <location>
        <begin position="454"/>
        <end position="574"/>
    </location>
</feature>
<feature type="compositionally biased region" description="Polar residues" evidence="2">
    <location>
        <begin position="372"/>
        <end position="391"/>
    </location>
</feature>
<dbReference type="GeneID" id="115815161"/>
<name>A0A6J2VS35_CHACN</name>
<dbReference type="FunCoup" id="A0A6J2VS35">
    <property type="interactions" value="873"/>
</dbReference>
<dbReference type="Proteomes" id="UP000504632">
    <property type="component" value="Chromosome 6"/>
</dbReference>
<dbReference type="AlphaFoldDB" id="A0A6J2VS35"/>
<feature type="compositionally biased region" description="Basic and acidic residues" evidence="2">
    <location>
        <begin position="565"/>
        <end position="574"/>
    </location>
</feature>
<feature type="compositionally biased region" description="Basic and acidic residues" evidence="2">
    <location>
        <begin position="545"/>
        <end position="557"/>
    </location>
</feature>
<gene>
    <name evidence="4" type="primary">kiaa0753</name>
</gene>
<feature type="compositionally biased region" description="Polar residues" evidence="2">
    <location>
        <begin position="493"/>
        <end position="511"/>
    </location>
</feature>
<keyword evidence="1" id="KW-0175">Coiled coil</keyword>
<dbReference type="GO" id="GO:0007099">
    <property type="term" value="P:centriole replication"/>
    <property type="evidence" value="ECO:0007669"/>
    <property type="project" value="InterPro"/>
</dbReference>
<reference evidence="4" key="1">
    <citation type="submission" date="2025-08" db="UniProtKB">
        <authorList>
            <consortium name="RefSeq"/>
        </authorList>
    </citation>
    <scope>IDENTIFICATION</scope>
</reference>
<feature type="coiled-coil region" evidence="1">
    <location>
        <begin position="253"/>
        <end position="280"/>
    </location>
</feature>
<feature type="compositionally biased region" description="Basic and acidic residues" evidence="2">
    <location>
        <begin position="598"/>
        <end position="608"/>
    </location>
</feature>
<dbReference type="RefSeq" id="XP_030633986.1">
    <property type="nucleotide sequence ID" value="XM_030778126.1"/>
</dbReference>
<dbReference type="GO" id="GO:0071539">
    <property type="term" value="P:protein localization to centrosome"/>
    <property type="evidence" value="ECO:0007669"/>
    <property type="project" value="TreeGrafter"/>
</dbReference>
<keyword evidence="3" id="KW-1185">Reference proteome</keyword>
<dbReference type="InParanoid" id="A0A6J2VS35"/>
<dbReference type="PANTHER" id="PTHR15732:SF4">
    <property type="entry name" value="PROTEIN MOONRAKER"/>
    <property type="match status" value="1"/>
</dbReference>
<feature type="compositionally biased region" description="Polar residues" evidence="2">
    <location>
        <begin position="125"/>
        <end position="134"/>
    </location>
</feature>
<feature type="region of interest" description="Disordered" evidence="2">
    <location>
        <begin position="598"/>
        <end position="622"/>
    </location>
</feature>
<evidence type="ECO:0000256" key="1">
    <source>
        <dbReference type="SAM" id="Coils"/>
    </source>
</evidence>
<evidence type="ECO:0000313" key="3">
    <source>
        <dbReference type="Proteomes" id="UP000504632"/>
    </source>
</evidence>
<accession>A0A6J2VS35</accession>
<evidence type="ECO:0000256" key="2">
    <source>
        <dbReference type="SAM" id="MobiDB-lite"/>
    </source>
</evidence>